<keyword evidence="2" id="KW-1185">Reference proteome</keyword>
<gene>
    <name evidence="1" type="ORF">HJC23_000965</name>
</gene>
<dbReference type="InterPro" id="IPR040931">
    <property type="entry name" value="CDCA"/>
</dbReference>
<organism evidence="1 2">
    <name type="scientific">Cyclotella cryptica</name>
    <dbReference type="NCBI Taxonomy" id="29204"/>
    <lineage>
        <taxon>Eukaryota</taxon>
        <taxon>Sar</taxon>
        <taxon>Stramenopiles</taxon>
        <taxon>Ochrophyta</taxon>
        <taxon>Bacillariophyta</taxon>
        <taxon>Coscinodiscophyceae</taxon>
        <taxon>Thalassiosirophycidae</taxon>
        <taxon>Stephanodiscales</taxon>
        <taxon>Stephanodiscaceae</taxon>
        <taxon>Cyclotella</taxon>
    </lineage>
</organism>
<dbReference type="Pfam" id="PF18484">
    <property type="entry name" value="CDCA"/>
    <property type="match status" value="3"/>
</dbReference>
<sequence>MSELTPADIISALQSRGWEASIISSNDISGEIVPTKSSGILKCVDGRGSDNKNFGGPKLPGGVYAIAHNRHATSLSDITSIAEEVSSKGYIPSVHGDDSSDMLGCGFFKLWITGRFDDMGYPRPEFDANQGAKAVKNAGGVIEMHHGKHTEKVVYINLCPNTTIEPNEDDQRFVVDAWVGGKFSLDIPKFLIGAAATVEMLGGPKIAKIVVPAPPLTPDDIAAALRSRGWKADVVTSDDVSSEMVPAKSSGILKCVDGRGSDNSRFGGPKLPGGVYAIAHNRHATSLSDITSITKEVSSAGFVPSVHGDDSSDMLGCGFFKLWITGRFDDMGYPRPEFDADQGAKAVQKAGGVIEMHHGKHTEKVVYINLCPNTTIEPDENNQRFVVDAWVGGKFGLDVPRFLVSAAATVEMLGGPRIAKIVTPSPPKLSPADIVAVLESRGWDACQISEDDVAEELVQTKSSGILKCVDGRGELDSKLFGLFFCLGSNNSRFGGPKLPGGVYAIAHNRHATSLSDITSITKEVSSAGFVPSVHGDDSSDMLGCGFFKLWITGRFDDMGYPRPEFDADQGAKAVQKAGGVIEMHHGKHTEKVVYINLCPNTTIEPDENNQRFVVDAWVGGKFGLDVPRFLVSAAATVEMLGGPKVARIIVPRGMPIIEEA</sequence>
<dbReference type="EMBL" id="JABMIG020000026">
    <property type="protein sequence ID" value="KAL3801527.1"/>
    <property type="molecule type" value="Genomic_DNA"/>
</dbReference>
<dbReference type="Proteomes" id="UP001516023">
    <property type="component" value="Unassembled WGS sequence"/>
</dbReference>
<dbReference type="AlphaFoldDB" id="A0ABD3QMW7"/>
<evidence type="ECO:0000313" key="1">
    <source>
        <dbReference type="EMBL" id="KAL3801527.1"/>
    </source>
</evidence>
<reference evidence="1 2" key="1">
    <citation type="journal article" date="2020" name="G3 (Bethesda)">
        <title>Improved Reference Genome for Cyclotella cryptica CCMP332, a Model for Cell Wall Morphogenesis, Salinity Adaptation, and Lipid Production in Diatoms (Bacillariophyta).</title>
        <authorList>
            <person name="Roberts W.R."/>
            <person name="Downey K.M."/>
            <person name="Ruck E.C."/>
            <person name="Traller J.C."/>
            <person name="Alverson A.J."/>
        </authorList>
    </citation>
    <scope>NUCLEOTIDE SEQUENCE [LARGE SCALE GENOMIC DNA]</scope>
    <source>
        <strain evidence="1 2">CCMP332</strain>
    </source>
</reference>
<protein>
    <submittedName>
        <fullName evidence="1">Uncharacterized protein</fullName>
    </submittedName>
</protein>
<dbReference type="SUPFAM" id="SSF159779">
    <property type="entry name" value="CdCA1 repeat-like"/>
    <property type="match status" value="3"/>
</dbReference>
<proteinExistence type="predicted"/>
<evidence type="ECO:0000313" key="2">
    <source>
        <dbReference type="Proteomes" id="UP001516023"/>
    </source>
</evidence>
<accession>A0ABD3QMW7</accession>
<name>A0ABD3QMW7_9STRA</name>
<comment type="caution">
    <text evidence="1">The sequence shown here is derived from an EMBL/GenBank/DDBJ whole genome shotgun (WGS) entry which is preliminary data.</text>
</comment>